<name>A0A2M8VPU4_9BURK</name>
<dbReference type="RefSeq" id="WP_100379602.1">
    <property type="nucleotide sequence ID" value="NZ_CBCSBW010000003.1"/>
</dbReference>
<gene>
    <name evidence="1" type="ORF">B0G85_1265</name>
</gene>
<dbReference type="Pfam" id="PF11903">
    <property type="entry name" value="ParD_like"/>
    <property type="match status" value="1"/>
</dbReference>
<dbReference type="InterPro" id="IPR021831">
    <property type="entry name" value="ParD-like"/>
</dbReference>
<sequence>MSINVKLSENLVEQAKVYASIEHRSVPKQIEYWSQIGKIAQENPDLPFSLIRAILIADQEPVIGEYVFS</sequence>
<protein>
    <submittedName>
        <fullName evidence="1">ParD-like antitoxin of type II ParDE toxin-antitoxin system</fullName>
    </submittedName>
</protein>
<dbReference type="Proteomes" id="UP000229366">
    <property type="component" value="Unassembled WGS sequence"/>
</dbReference>
<organism evidence="1 2">
    <name type="scientific">Polynucleobacter brandtiae</name>
    <dbReference type="NCBI Taxonomy" id="1938816"/>
    <lineage>
        <taxon>Bacteria</taxon>
        <taxon>Pseudomonadati</taxon>
        <taxon>Pseudomonadota</taxon>
        <taxon>Betaproteobacteria</taxon>
        <taxon>Burkholderiales</taxon>
        <taxon>Burkholderiaceae</taxon>
        <taxon>Polynucleobacter</taxon>
    </lineage>
</organism>
<proteinExistence type="predicted"/>
<reference evidence="1 2" key="1">
    <citation type="submission" date="2017-11" db="EMBL/GenBank/DDBJ databases">
        <title>Genomic Encyclopedia of Type Strains, Phase III (KMG-III): the genomes of soil and plant-associated and newly described type strains.</title>
        <authorList>
            <person name="Whitman W."/>
        </authorList>
    </citation>
    <scope>NUCLEOTIDE SEQUENCE [LARGE SCALE GENOMIC DNA]</scope>
    <source>
        <strain evidence="1 2">UB-Domo-W1</strain>
    </source>
</reference>
<comment type="caution">
    <text evidence="1">The sequence shown here is derived from an EMBL/GenBank/DDBJ whole genome shotgun (WGS) entry which is preliminary data.</text>
</comment>
<accession>A0A2M8VPU4</accession>
<dbReference type="EMBL" id="PGTX01000003">
    <property type="protein sequence ID" value="PJI79163.1"/>
    <property type="molecule type" value="Genomic_DNA"/>
</dbReference>
<keyword evidence="2" id="KW-1185">Reference proteome</keyword>
<dbReference type="AlphaFoldDB" id="A0A2M8VPU4"/>
<evidence type="ECO:0000313" key="2">
    <source>
        <dbReference type="Proteomes" id="UP000229366"/>
    </source>
</evidence>
<evidence type="ECO:0000313" key="1">
    <source>
        <dbReference type="EMBL" id="PJI79163.1"/>
    </source>
</evidence>
<dbReference type="OrthoDB" id="5422561at2"/>